<accession>A0A838BSV2</accession>
<evidence type="ECO:0000313" key="2">
    <source>
        <dbReference type="Proteomes" id="UP000572984"/>
    </source>
</evidence>
<reference evidence="1 2" key="1">
    <citation type="submission" date="2020-07" db="EMBL/GenBank/DDBJ databases">
        <title>Draft genome and description of Microvirga mediterraneensis Marseille-Q2068 sp. nov.</title>
        <authorList>
            <person name="Boxberger M."/>
        </authorList>
    </citation>
    <scope>NUCLEOTIDE SEQUENCE [LARGE SCALE GENOMIC DNA]</scope>
    <source>
        <strain evidence="1 2">Marseille-Q2068</strain>
    </source>
</reference>
<dbReference type="AlphaFoldDB" id="A0A838BSV2"/>
<evidence type="ECO:0000313" key="1">
    <source>
        <dbReference type="EMBL" id="MBA1158129.1"/>
    </source>
</evidence>
<dbReference type="PANTHER" id="PTHR42110">
    <property type="entry name" value="L-ASPARAGINASE, PUTATIVE (AFU_ORTHOLOGUE AFUA_3G11890)-RELATED"/>
    <property type="match status" value="1"/>
</dbReference>
<dbReference type="InterPro" id="IPR010349">
    <property type="entry name" value="Asparaginase_II"/>
</dbReference>
<dbReference type="Pfam" id="PF06089">
    <property type="entry name" value="Asparaginase_II"/>
    <property type="match status" value="1"/>
</dbReference>
<dbReference type="EMBL" id="JACDXJ010000001">
    <property type="protein sequence ID" value="MBA1158129.1"/>
    <property type="molecule type" value="Genomic_DNA"/>
</dbReference>
<organism evidence="1 2">
    <name type="scientific">Microvirga mediterraneensis</name>
    <dbReference type="NCBI Taxonomy" id="2754695"/>
    <lineage>
        <taxon>Bacteria</taxon>
        <taxon>Pseudomonadati</taxon>
        <taxon>Pseudomonadota</taxon>
        <taxon>Alphaproteobacteria</taxon>
        <taxon>Hyphomicrobiales</taxon>
        <taxon>Methylobacteriaceae</taxon>
        <taxon>Microvirga</taxon>
    </lineage>
</organism>
<keyword evidence="2" id="KW-1185">Reference proteome</keyword>
<dbReference type="RefSeq" id="WP_181053552.1">
    <property type="nucleotide sequence ID" value="NZ_JACDXJ010000001.1"/>
</dbReference>
<comment type="caution">
    <text evidence="1">The sequence shown here is derived from an EMBL/GenBank/DDBJ whole genome shotgun (WGS) entry which is preliminary data.</text>
</comment>
<name>A0A838BSV2_9HYPH</name>
<dbReference type="PANTHER" id="PTHR42110:SF1">
    <property type="entry name" value="L-ASPARAGINASE, PUTATIVE (AFU_ORTHOLOGUE AFUA_3G11890)-RELATED"/>
    <property type="match status" value="1"/>
</dbReference>
<proteinExistence type="predicted"/>
<protein>
    <submittedName>
        <fullName evidence="1">Asparaginase</fullName>
    </submittedName>
</protein>
<dbReference type="Proteomes" id="UP000572984">
    <property type="component" value="Unassembled WGS sequence"/>
</dbReference>
<gene>
    <name evidence="1" type="ORF">H0S73_18630</name>
</gene>
<sequence length="337" mass="35198">MHNPFLVEVTRGHLVESRHRGSVSVVDAEGGTVLSIGDVDRRVFPRSAVKALQAMPLVESGIADKYGLTDEEIALACASHSGEPEHAATAKAMLAKAGQDAGCLECGVHWPMGEAANRALAASGASPSALHNNCSGKHAGFVCLACGQGQNPKGYVLADHPVQRSVREALEEITGACHTVEKSGIDGCSIPTYAIPLPSLAFGFARFGTGTGLPGDGKAAAARIRKAVARHPFMVAGTGRFDTKLMELLGERAFVKVGAEGVYCASFPELGYGVALKVEDGHARAAEAMMAGLVLRFLPLSADERKAVEVLAGPVLKNWNGIEVGQIRVSPEIRGIT</sequence>